<evidence type="ECO:0000259" key="1">
    <source>
        <dbReference type="Pfam" id="PF09380"/>
    </source>
</evidence>
<dbReference type="InterPro" id="IPR011993">
    <property type="entry name" value="PH-like_dom_sf"/>
</dbReference>
<dbReference type="PANTHER" id="PTHR46900:SF4">
    <property type="entry name" value="FERM AND PDZ DOMAIN CONTAINING 2"/>
    <property type="match status" value="1"/>
</dbReference>
<comment type="caution">
    <text evidence="2">The sequence shown here is derived from an EMBL/GenBank/DDBJ whole genome shotgun (WGS) entry which is preliminary data.</text>
</comment>
<evidence type="ECO:0000313" key="2">
    <source>
        <dbReference type="EMBL" id="MEQ2213156.1"/>
    </source>
</evidence>
<accession>A0ABV0RZQ2</accession>
<dbReference type="Pfam" id="PF09380">
    <property type="entry name" value="FERM_C"/>
    <property type="match status" value="1"/>
</dbReference>
<dbReference type="InterPro" id="IPR018980">
    <property type="entry name" value="FERM_PH-like_C"/>
</dbReference>
<gene>
    <name evidence="2" type="ORF">XENOCAPTIV_010453</name>
</gene>
<proteinExistence type="predicted"/>
<organism evidence="2 3">
    <name type="scientific">Xenoophorus captivus</name>
    <dbReference type="NCBI Taxonomy" id="1517983"/>
    <lineage>
        <taxon>Eukaryota</taxon>
        <taxon>Metazoa</taxon>
        <taxon>Chordata</taxon>
        <taxon>Craniata</taxon>
        <taxon>Vertebrata</taxon>
        <taxon>Euteleostomi</taxon>
        <taxon>Actinopterygii</taxon>
        <taxon>Neopterygii</taxon>
        <taxon>Teleostei</taxon>
        <taxon>Neoteleostei</taxon>
        <taxon>Acanthomorphata</taxon>
        <taxon>Ovalentaria</taxon>
        <taxon>Atherinomorphae</taxon>
        <taxon>Cyprinodontiformes</taxon>
        <taxon>Goodeidae</taxon>
        <taxon>Xenoophorus</taxon>
    </lineage>
</organism>
<dbReference type="PANTHER" id="PTHR46900">
    <property type="entry name" value="TYROSINE-PROTEIN PHOSPHATASE NON-RECEPTOR TYPE 13"/>
    <property type="match status" value="1"/>
</dbReference>
<protein>
    <recommendedName>
        <fullName evidence="1">FERM C-terminal PH-like domain-containing protein</fullName>
    </recommendedName>
</protein>
<sequence length="171" mass="19483">KRKFIIECRGSRKKYIFITERSRIAKYLCNLCSAQHKFNNEMSSRQLSHSLISEDNIVQYAAVCRAQSSQLKSLSCSETPQDNSGMTTPQEGSLTKLCNDVSDRSEARVKYHRYFISYSSFNNPNSIGVDQKPILHPQQPEAQHLHTYSSASALRQKMHHMFSCAFGVVSK</sequence>
<evidence type="ECO:0000313" key="3">
    <source>
        <dbReference type="Proteomes" id="UP001434883"/>
    </source>
</evidence>
<dbReference type="InterPro" id="IPR052074">
    <property type="entry name" value="NonRcpt_TyrProt_Phosphatase"/>
</dbReference>
<feature type="domain" description="FERM C-terminal PH-like" evidence="1">
    <location>
        <begin position="1"/>
        <end position="46"/>
    </location>
</feature>
<feature type="non-terminal residue" evidence="2">
    <location>
        <position position="1"/>
    </location>
</feature>
<dbReference type="Gene3D" id="2.30.29.30">
    <property type="entry name" value="Pleckstrin-homology domain (PH domain)/Phosphotyrosine-binding domain (PTB)"/>
    <property type="match status" value="1"/>
</dbReference>
<dbReference type="EMBL" id="JAHRIN010061102">
    <property type="protein sequence ID" value="MEQ2213156.1"/>
    <property type="molecule type" value="Genomic_DNA"/>
</dbReference>
<keyword evidence="3" id="KW-1185">Reference proteome</keyword>
<name>A0ABV0RZQ2_9TELE</name>
<dbReference type="Proteomes" id="UP001434883">
    <property type="component" value="Unassembled WGS sequence"/>
</dbReference>
<dbReference type="SUPFAM" id="SSF50729">
    <property type="entry name" value="PH domain-like"/>
    <property type="match status" value="1"/>
</dbReference>
<reference evidence="2 3" key="1">
    <citation type="submission" date="2021-06" db="EMBL/GenBank/DDBJ databases">
        <authorList>
            <person name="Palmer J.M."/>
        </authorList>
    </citation>
    <scope>NUCLEOTIDE SEQUENCE [LARGE SCALE GENOMIC DNA]</scope>
    <source>
        <strain evidence="2 3">XC_2019</strain>
        <tissue evidence="2">Muscle</tissue>
    </source>
</reference>